<dbReference type="Gene3D" id="3.50.50.60">
    <property type="entry name" value="FAD/NAD(P)-binding domain"/>
    <property type="match status" value="2"/>
</dbReference>
<keyword evidence="8" id="KW-1185">Reference proteome</keyword>
<evidence type="ECO:0000259" key="5">
    <source>
        <dbReference type="Pfam" id="PF02852"/>
    </source>
</evidence>
<dbReference type="InterPro" id="IPR004099">
    <property type="entry name" value="Pyr_nucl-diS_OxRdtase_dimer"/>
</dbReference>
<dbReference type="PANTHER" id="PTHR43014:SF1">
    <property type="entry name" value="NAD(P)H DEHYDROGENASE (QUINONE)"/>
    <property type="match status" value="1"/>
</dbReference>
<evidence type="ECO:0000256" key="3">
    <source>
        <dbReference type="ARBA" id="ARBA00022630"/>
    </source>
</evidence>
<dbReference type="Pfam" id="PF07992">
    <property type="entry name" value="Pyr_redox_2"/>
    <property type="match status" value="1"/>
</dbReference>
<protein>
    <submittedName>
        <fullName evidence="7">NAD(P)H-quinone dehydrogenase</fullName>
    </submittedName>
</protein>
<comment type="cofactor">
    <cofactor evidence="1">
        <name>FAD</name>
        <dbReference type="ChEBI" id="CHEBI:57692"/>
    </cofactor>
</comment>
<feature type="domain" description="Pyridine nucleotide-disulphide oxidoreductase dimerisation" evidence="5">
    <location>
        <begin position="371"/>
        <end position="478"/>
    </location>
</feature>
<dbReference type="RefSeq" id="WP_377466872.1">
    <property type="nucleotide sequence ID" value="NZ_JBHUOP010000004.1"/>
</dbReference>
<evidence type="ECO:0000256" key="1">
    <source>
        <dbReference type="ARBA" id="ARBA00001974"/>
    </source>
</evidence>
<gene>
    <name evidence="7" type="ORF">ACFSYH_10220</name>
</gene>
<sequence>MTTSPNPLVATHRPKIAILGGGPGGYEAALVAARLGADVTIIERRGLGGSTVLTDVVPSKTLIATAEWMTLGGNAAELGIRINDESGNTSHTITADLGAINQRIRALAATQSADIEHRIRQAGIQVIQGRGKLLTDRSVAVSEIIDESGASQPDLTLEADAILVSVGATPRVLPDAQPDGRRILTWTQLYNLTELPQHLIVVGSGVTGAEFAGAYHALGADVTLVSSRDRVLPGEDEDAANLIEEVFKSRGMTVLSKSRAQAARVVGVGDDEHVEVTLSDGQVVTGSHVLMAVGSVPNTQDIGLEEVGVAVRESGHIVTDKVSRTSVRGIYAAGDCTGVFPLASVAGMQGRIAMSHALGDTVNPIKLRTVAANIFTAPEIANVGYTQKELLKLDMKYTVTRIELKGNARAKMMGIREGFVKLFSRTESGTVVGGVIVAPRASELIYPITLAVQHRLTVDEVAGAFTVYPSLTGTIAEAALQGHRSID</sequence>
<reference evidence="8" key="1">
    <citation type="journal article" date="2019" name="Int. J. Syst. Evol. Microbiol.">
        <title>The Global Catalogue of Microorganisms (GCM) 10K type strain sequencing project: providing services to taxonomists for standard genome sequencing and annotation.</title>
        <authorList>
            <consortium name="The Broad Institute Genomics Platform"/>
            <consortium name="The Broad Institute Genome Sequencing Center for Infectious Disease"/>
            <person name="Wu L."/>
            <person name="Ma J."/>
        </authorList>
    </citation>
    <scope>NUCLEOTIDE SEQUENCE [LARGE SCALE GENOMIC DNA]</scope>
    <source>
        <strain evidence="8">KCTC 33576</strain>
    </source>
</reference>
<name>A0ABW5XHR6_9MICO</name>
<dbReference type="InterPro" id="IPR036188">
    <property type="entry name" value="FAD/NAD-bd_sf"/>
</dbReference>
<evidence type="ECO:0000259" key="6">
    <source>
        <dbReference type="Pfam" id="PF07992"/>
    </source>
</evidence>
<evidence type="ECO:0000313" key="8">
    <source>
        <dbReference type="Proteomes" id="UP001597391"/>
    </source>
</evidence>
<keyword evidence="4" id="KW-0274">FAD</keyword>
<dbReference type="InterPro" id="IPR001100">
    <property type="entry name" value="Pyr_nuc-diS_OxRdtase"/>
</dbReference>
<comment type="caution">
    <text evidence="7">The sequence shown here is derived from an EMBL/GenBank/DDBJ whole genome shotgun (WGS) entry which is preliminary data.</text>
</comment>
<dbReference type="SUPFAM" id="SSF55424">
    <property type="entry name" value="FAD/NAD-linked reductases, dimerisation (C-terminal) domain"/>
    <property type="match status" value="1"/>
</dbReference>
<accession>A0ABW5XHR6</accession>
<evidence type="ECO:0000313" key="7">
    <source>
        <dbReference type="EMBL" id="MFD2840944.1"/>
    </source>
</evidence>
<dbReference type="SUPFAM" id="SSF51905">
    <property type="entry name" value="FAD/NAD(P)-binding domain"/>
    <property type="match status" value="1"/>
</dbReference>
<dbReference type="InterPro" id="IPR016156">
    <property type="entry name" value="FAD/NAD-linked_Rdtase_dimer_sf"/>
</dbReference>
<feature type="domain" description="FAD/NAD(P)-binding" evidence="6">
    <location>
        <begin position="15"/>
        <end position="350"/>
    </location>
</feature>
<dbReference type="Gene3D" id="3.30.390.30">
    <property type="match status" value="1"/>
</dbReference>
<keyword evidence="3" id="KW-0285">Flavoprotein</keyword>
<dbReference type="EMBL" id="JBHUOP010000004">
    <property type="protein sequence ID" value="MFD2840944.1"/>
    <property type="molecule type" value="Genomic_DNA"/>
</dbReference>
<dbReference type="Pfam" id="PF02852">
    <property type="entry name" value="Pyr_redox_dim"/>
    <property type="match status" value="1"/>
</dbReference>
<dbReference type="PIRSF" id="PIRSF000350">
    <property type="entry name" value="Mercury_reductase_MerA"/>
    <property type="match status" value="1"/>
</dbReference>
<dbReference type="PRINTS" id="PR00411">
    <property type="entry name" value="PNDRDTASEI"/>
</dbReference>
<dbReference type="Proteomes" id="UP001597391">
    <property type="component" value="Unassembled WGS sequence"/>
</dbReference>
<evidence type="ECO:0000256" key="2">
    <source>
        <dbReference type="ARBA" id="ARBA00007532"/>
    </source>
</evidence>
<organism evidence="7 8">
    <name type="scientific">Populibacterium corticicola</name>
    <dbReference type="NCBI Taxonomy" id="1812826"/>
    <lineage>
        <taxon>Bacteria</taxon>
        <taxon>Bacillati</taxon>
        <taxon>Actinomycetota</taxon>
        <taxon>Actinomycetes</taxon>
        <taxon>Micrococcales</taxon>
        <taxon>Jonesiaceae</taxon>
        <taxon>Populibacterium</taxon>
    </lineage>
</organism>
<evidence type="ECO:0000256" key="4">
    <source>
        <dbReference type="ARBA" id="ARBA00022827"/>
    </source>
</evidence>
<dbReference type="PRINTS" id="PR00368">
    <property type="entry name" value="FADPNR"/>
</dbReference>
<dbReference type="PANTHER" id="PTHR43014">
    <property type="entry name" value="MERCURIC REDUCTASE"/>
    <property type="match status" value="1"/>
</dbReference>
<dbReference type="NCBIfam" id="NF005883">
    <property type="entry name" value="PRK07845.1"/>
    <property type="match status" value="1"/>
</dbReference>
<proteinExistence type="inferred from homology"/>
<dbReference type="InterPro" id="IPR023753">
    <property type="entry name" value="FAD/NAD-binding_dom"/>
</dbReference>
<comment type="similarity">
    <text evidence="2">Belongs to the class-I pyridine nucleotide-disulfide oxidoreductase family.</text>
</comment>